<keyword evidence="3" id="KW-1185">Reference proteome</keyword>
<gene>
    <name evidence="2" type="ORF">Acr_26g0014290</name>
</gene>
<name>A0A7J0H4X9_9ERIC</name>
<accession>A0A7J0H4X9</accession>
<evidence type="ECO:0000313" key="3">
    <source>
        <dbReference type="Proteomes" id="UP000585474"/>
    </source>
</evidence>
<evidence type="ECO:0000313" key="2">
    <source>
        <dbReference type="EMBL" id="GFZ18160.1"/>
    </source>
</evidence>
<dbReference type="EMBL" id="BJWL01000026">
    <property type="protein sequence ID" value="GFZ18160.1"/>
    <property type="molecule type" value="Genomic_DNA"/>
</dbReference>
<feature type="compositionally biased region" description="Basic and acidic residues" evidence="1">
    <location>
        <begin position="1"/>
        <end position="10"/>
    </location>
</feature>
<evidence type="ECO:0000256" key="1">
    <source>
        <dbReference type="SAM" id="MobiDB-lite"/>
    </source>
</evidence>
<feature type="compositionally biased region" description="Basic and acidic residues" evidence="1">
    <location>
        <begin position="48"/>
        <end position="59"/>
    </location>
</feature>
<organism evidence="2 3">
    <name type="scientific">Actinidia rufa</name>
    <dbReference type="NCBI Taxonomy" id="165716"/>
    <lineage>
        <taxon>Eukaryota</taxon>
        <taxon>Viridiplantae</taxon>
        <taxon>Streptophyta</taxon>
        <taxon>Embryophyta</taxon>
        <taxon>Tracheophyta</taxon>
        <taxon>Spermatophyta</taxon>
        <taxon>Magnoliopsida</taxon>
        <taxon>eudicotyledons</taxon>
        <taxon>Gunneridae</taxon>
        <taxon>Pentapetalae</taxon>
        <taxon>asterids</taxon>
        <taxon>Ericales</taxon>
        <taxon>Actinidiaceae</taxon>
        <taxon>Actinidia</taxon>
    </lineage>
</organism>
<protein>
    <submittedName>
        <fullName evidence="2">Uncharacterized protein</fullName>
    </submittedName>
</protein>
<sequence>MSSETRRGGDAADQGRSSAVGVVSRKEISPCHIGPPPRLDVGLPVPPRIERANKAKNEVADVGGVGGGRRGKDSLGVWSEYVL</sequence>
<dbReference type="Proteomes" id="UP000585474">
    <property type="component" value="Unassembled WGS sequence"/>
</dbReference>
<dbReference type="AlphaFoldDB" id="A0A7J0H4X9"/>
<proteinExistence type="predicted"/>
<comment type="caution">
    <text evidence="2">The sequence shown here is derived from an EMBL/GenBank/DDBJ whole genome shotgun (WGS) entry which is preliminary data.</text>
</comment>
<feature type="region of interest" description="Disordered" evidence="1">
    <location>
        <begin position="1"/>
        <end position="73"/>
    </location>
</feature>
<reference evidence="2 3" key="1">
    <citation type="submission" date="2019-07" db="EMBL/GenBank/DDBJ databases">
        <title>De Novo Assembly of kiwifruit Actinidia rufa.</title>
        <authorList>
            <person name="Sugita-Konishi S."/>
            <person name="Sato K."/>
            <person name="Mori E."/>
            <person name="Abe Y."/>
            <person name="Kisaki G."/>
            <person name="Hamano K."/>
            <person name="Suezawa K."/>
            <person name="Otani M."/>
            <person name="Fukuda T."/>
            <person name="Manabe T."/>
            <person name="Gomi K."/>
            <person name="Tabuchi M."/>
            <person name="Akimitsu K."/>
            <person name="Kataoka I."/>
        </authorList>
    </citation>
    <scope>NUCLEOTIDE SEQUENCE [LARGE SCALE GENOMIC DNA]</scope>
    <source>
        <strain evidence="3">cv. Fuchu</strain>
    </source>
</reference>